<keyword evidence="2" id="KW-1133">Transmembrane helix</keyword>
<dbReference type="SUPFAM" id="SSF56300">
    <property type="entry name" value="Metallo-dependent phosphatases"/>
    <property type="match status" value="1"/>
</dbReference>
<dbReference type="PANTHER" id="PTHR43606:SF2">
    <property type="entry name" value="ALKALINE PHOSPHATASE FAMILY PROTEIN (AFU_ORTHOLOGUE AFUA_5G03860)"/>
    <property type="match status" value="1"/>
</dbReference>
<accession>A0A9P7B3I2</accession>
<protein>
    <recommendedName>
        <fullName evidence="3">PhoD-like phosphatase metallophosphatase domain-containing protein</fullName>
    </recommendedName>
</protein>
<dbReference type="EMBL" id="PUHQ01000078">
    <property type="protein sequence ID" value="KAG0657656.1"/>
    <property type="molecule type" value="Genomic_DNA"/>
</dbReference>
<dbReference type="Proteomes" id="UP000777482">
    <property type="component" value="Unassembled WGS sequence"/>
</dbReference>
<feature type="region of interest" description="Disordered" evidence="1">
    <location>
        <begin position="76"/>
        <end position="143"/>
    </location>
</feature>
<keyword evidence="2" id="KW-0812">Transmembrane</keyword>
<organism evidence="4 5">
    <name type="scientific">Rhodotorula mucilaginosa</name>
    <name type="common">Yeast</name>
    <name type="synonym">Rhodotorula rubra</name>
    <dbReference type="NCBI Taxonomy" id="5537"/>
    <lineage>
        <taxon>Eukaryota</taxon>
        <taxon>Fungi</taxon>
        <taxon>Dikarya</taxon>
        <taxon>Basidiomycota</taxon>
        <taxon>Pucciniomycotina</taxon>
        <taxon>Microbotryomycetes</taxon>
        <taxon>Sporidiobolales</taxon>
        <taxon>Sporidiobolaceae</taxon>
        <taxon>Rhodotorula</taxon>
    </lineage>
</organism>
<dbReference type="Gene3D" id="3.60.21.70">
    <property type="entry name" value="PhoD-like phosphatase"/>
    <property type="match status" value="1"/>
</dbReference>
<dbReference type="CDD" id="cd07389">
    <property type="entry name" value="MPP_PhoD"/>
    <property type="match status" value="1"/>
</dbReference>
<evidence type="ECO:0000256" key="1">
    <source>
        <dbReference type="SAM" id="MobiDB-lite"/>
    </source>
</evidence>
<gene>
    <name evidence="4" type="ORF">C6P46_006310</name>
</gene>
<feature type="transmembrane region" description="Helical" evidence="2">
    <location>
        <begin position="184"/>
        <end position="205"/>
    </location>
</feature>
<reference evidence="4 5" key="1">
    <citation type="submission" date="2020-11" db="EMBL/GenBank/DDBJ databases">
        <title>Kefir isolates.</title>
        <authorList>
            <person name="Marcisauskas S."/>
            <person name="Kim Y."/>
            <person name="Blasche S."/>
        </authorList>
    </citation>
    <scope>NUCLEOTIDE SEQUENCE [LARGE SCALE GENOMIC DNA]</scope>
    <source>
        <strain evidence="4 5">KR</strain>
    </source>
</reference>
<feature type="domain" description="PhoD-like phosphatase metallophosphatase" evidence="3">
    <location>
        <begin position="389"/>
        <end position="637"/>
    </location>
</feature>
<keyword evidence="5" id="KW-1185">Reference proteome</keyword>
<feature type="transmembrane region" description="Helical" evidence="2">
    <location>
        <begin position="32"/>
        <end position="50"/>
    </location>
</feature>
<evidence type="ECO:0000256" key="2">
    <source>
        <dbReference type="SAM" id="Phobius"/>
    </source>
</evidence>
<dbReference type="AlphaFoldDB" id="A0A9P7B3I2"/>
<sequence length="712" mass="79130">MGFSRPTAGVASLLFRFAAFVFLRWIPSRIAGPYLMPAAFAIYTYFTYLVTRKIPTRPSTPAEAALIPDHDAPSFAEVAAGGKPDAQESVVHEEHPHVKPDPDAPVNGAGSGSLSKRQKKNRKRLQNDPLGLTHGGDATSDSDAELLGLNKRQKLPRNRPLPKATVPQILNNLVLGTPTPTSRFLNYTAWGINAFVFALALDALLSPIIGMEQSSLAFARIGAVSHSSVKLVARIPPASSLLTAAPIMAGVVPANNSEPAVDVFLPEDEFVGAKVVYRPTKPIGKWMVGPEIRTTEENDWVSTVKIDGLWAATEYEYRLLRPSLETSQHPAFPHSQYFTTFSDPALTAAGTPNEGTHYTFASSSCVKPGFPWTGPSNKLYTKGASDFLKVAERVGVRFMLFLGDTIYADVPWYSGSTVKNYYKHWRQFFASPQVKEMVEKIPFIGVYDDHEIYNDYSSNETSVAFAPANQAWKTYLGNGNPDPAVPGVNYFDFQIGDSAFFVWDTRRYRSDNAAEDDESKTMLGLKQREDFYDWVARVNETVTWKFVVSSVPVMSLWSHGEDTWAAFLTERDAIMDVLEHVPNVIVLSGDRHEFAAASIRTTVTEFSTSPFNMFYLPIRTLSQKHHRGAVDEDHLLKYLPDGNTKFTTFEVDTRTVNKPVVRVKVYVDGEEAWRVDVLGKPLPRKLLLPPTAVGSLGKGLRELLTFLRRSFF</sequence>
<name>A0A9P7B3I2_RHOMI</name>
<dbReference type="InterPro" id="IPR052900">
    <property type="entry name" value="Phospholipid_Metab_Enz"/>
</dbReference>
<feature type="compositionally biased region" description="Basic and acidic residues" evidence="1">
    <location>
        <begin position="90"/>
        <end position="102"/>
    </location>
</feature>
<evidence type="ECO:0000313" key="4">
    <source>
        <dbReference type="EMBL" id="KAG0657656.1"/>
    </source>
</evidence>
<dbReference type="InterPro" id="IPR018946">
    <property type="entry name" value="PhoD-like_MPP"/>
</dbReference>
<dbReference type="InterPro" id="IPR038607">
    <property type="entry name" value="PhoD-like_sf"/>
</dbReference>
<evidence type="ECO:0000313" key="5">
    <source>
        <dbReference type="Proteomes" id="UP000777482"/>
    </source>
</evidence>
<feature type="transmembrane region" description="Helical" evidence="2">
    <location>
        <begin position="7"/>
        <end position="26"/>
    </location>
</feature>
<dbReference type="InterPro" id="IPR029052">
    <property type="entry name" value="Metallo-depent_PP-like"/>
</dbReference>
<keyword evidence="2" id="KW-0472">Membrane</keyword>
<proteinExistence type="predicted"/>
<dbReference type="Pfam" id="PF09423">
    <property type="entry name" value="PhoD"/>
    <property type="match status" value="1"/>
</dbReference>
<comment type="caution">
    <text evidence="4">The sequence shown here is derived from an EMBL/GenBank/DDBJ whole genome shotgun (WGS) entry which is preliminary data.</text>
</comment>
<evidence type="ECO:0000259" key="3">
    <source>
        <dbReference type="Pfam" id="PF09423"/>
    </source>
</evidence>
<dbReference type="OrthoDB" id="2100241at2759"/>
<dbReference type="PANTHER" id="PTHR43606">
    <property type="entry name" value="PHOSPHATASE, PUTATIVE (AFU_ORTHOLOGUE AFUA_6G08710)-RELATED"/>
    <property type="match status" value="1"/>
</dbReference>